<accession>A0ACC5QXK5</accession>
<evidence type="ECO:0000313" key="2">
    <source>
        <dbReference type="Proteomes" id="UP000616151"/>
    </source>
</evidence>
<protein>
    <submittedName>
        <fullName evidence="1">Uncharacterized protein</fullName>
    </submittedName>
</protein>
<reference evidence="1" key="1">
    <citation type="submission" date="2021-01" db="EMBL/GenBank/DDBJ databases">
        <authorList>
            <person name="Sun Q."/>
        </authorList>
    </citation>
    <scope>NUCLEOTIDE SEQUENCE</scope>
    <source>
        <strain evidence="1">YIM B02566</strain>
    </source>
</reference>
<sequence length="530" mass="57888">MITRRNLLLSAAALAALRPLGAGVAWAEGTTLRFGPQLDPGTLDTLTNVYDYPFPPFSTVYEGLTSYMPGSEWKPVNRLAETLELAADGTTISFKLKEGIQFHRGFGELTAEDVKYSFDRATGKVKLYPDAAEGDVSYYGGDFGSYKEVQVTGKYTGVIVFEKPFAPMLRLTLPYATSGLIVSKKAMEALGKEGWLKAPVGTGPYEVVSYTPNKELVMKRFAAYGGAAGQDAKSYPWDEIKVSLVNSSSAPTGAALTAGVESGDFDFTYNISPLDALRLQNNETVKAYVLQQPMSYNFLQLNVLHPKLANPKVREAIRYLVDVPALIQAQDLDVATRLNALIAPQMGVGYWPKAPVYERDVEKAKALLAEAGASALELDLSTPAGGQATAATVMQVIQANLAEGGIKVNVLLTPPDTYIKDKAVGQLSWSNYGGAPDPFYQFEWFTCDQFGQWNWAFACNADYDKLHEELAAERDEAKRTEIAIQMQKLMDASLGYIWVNHQVACAVTAANVEAAFDPNGNPYLQYFKKV</sequence>
<dbReference type="EMBL" id="JAENHL010000004">
    <property type="protein sequence ID" value="MBK1865072.1"/>
    <property type="molecule type" value="Genomic_DNA"/>
</dbReference>
<proteinExistence type="predicted"/>
<evidence type="ECO:0000313" key="1">
    <source>
        <dbReference type="EMBL" id="MBK1865072.1"/>
    </source>
</evidence>
<dbReference type="Proteomes" id="UP000616151">
    <property type="component" value="Unassembled WGS sequence"/>
</dbReference>
<organism evidence="1 2">
    <name type="scientific">Taklimakanibacter albus</name>
    <dbReference type="NCBI Taxonomy" id="2800327"/>
    <lineage>
        <taxon>Bacteria</taxon>
        <taxon>Pseudomonadati</taxon>
        <taxon>Pseudomonadota</taxon>
        <taxon>Alphaproteobacteria</taxon>
        <taxon>Hyphomicrobiales</taxon>
        <taxon>Aestuariivirgaceae</taxon>
        <taxon>Taklimakanibacter</taxon>
    </lineage>
</organism>
<comment type="caution">
    <text evidence="1">The sequence shown here is derived from an EMBL/GenBank/DDBJ whole genome shotgun (WGS) entry which is preliminary data.</text>
</comment>
<gene>
    <name evidence="1" type="ORF">JHL16_01810</name>
</gene>
<name>A0ACC5QXK5_9HYPH</name>
<keyword evidence="2" id="KW-1185">Reference proteome</keyword>